<dbReference type="InterPro" id="IPR016566">
    <property type="entry name" value="UCP010219"/>
</dbReference>
<name>M2YCY8_9MICC</name>
<protein>
    <recommendedName>
        <fullName evidence="5">DUF3159 domain-containing protein</fullName>
    </recommendedName>
</protein>
<keyword evidence="2" id="KW-0472">Membrane</keyword>
<dbReference type="Proteomes" id="UP000009877">
    <property type="component" value="Unassembled WGS sequence"/>
</dbReference>
<feature type="transmembrane region" description="Helical" evidence="2">
    <location>
        <begin position="188"/>
        <end position="209"/>
    </location>
</feature>
<feature type="transmembrane region" description="Helical" evidence="2">
    <location>
        <begin position="215"/>
        <end position="238"/>
    </location>
</feature>
<sequence length="270" mass="29499">MTTPAPGPEQDPQHEPEQARDQDPTPEQRPTLAQSMTAYAQRSRVRRGETGQLDVLHAVGGWRGLAEAIVPGAVFLSVYIFSQSLAAALICALGAAALFTITRLVQRQTLIQALAGLIGVLVCAFFAWRSGDAIDYYVTGLWINLAYFLGLALSIVVGWPLLGVLFGFVRGEGMDWRQDPHRMRGYRLATGLLVAMFAARLIVQVPLYLTDHVTGLGIARLAMGVPLYAAVLWIAWLISRPAAVDPDVPEDALQRSDSEPREPKDPDITR</sequence>
<keyword evidence="2" id="KW-1133">Transmembrane helix</keyword>
<feature type="compositionally biased region" description="Basic and acidic residues" evidence="1">
    <location>
        <begin position="11"/>
        <end position="23"/>
    </location>
</feature>
<dbReference type="Pfam" id="PF11361">
    <property type="entry name" value="DUF3159"/>
    <property type="match status" value="1"/>
</dbReference>
<keyword evidence="2" id="KW-0812">Transmembrane</keyword>
<dbReference type="STRING" id="71999.KPaMU14_06965"/>
<feature type="region of interest" description="Disordered" evidence="1">
    <location>
        <begin position="247"/>
        <end position="270"/>
    </location>
</feature>
<dbReference type="RefSeq" id="WP_006214892.1">
    <property type="nucleotide sequence ID" value="NZ_ANHZ02000014.1"/>
</dbReference>
<evidence type="ECO:0000256" key="1">
    <source>
        <dbReference type="SAM" id="MobiDB-lite"/>
    </source>
</evidence>
<feature type="transmembrane region" description="Helical" evidence="2">
    <location>
        <begin position="110"/>
        <end position="129"/>
    </location>
</feature>
<gene>
    <name evidence="3" type="ORF">C884_00471</name>
</gene>
<dbReference type="EMBL" id="ANHZ02000014">
    <property type="protein sequence ID" value="EME36484.1"/>
    <property type="molecule type" value="Genomic_DNA"/>
</dbReference>
<evidence type="ECO:0000313" key="3">
    <source>
        <dbReference type="EMBL" id="EME36484.1"/>
    </source>
</evidence>
<feature type="transmembrane region" description="Helical" evidence="2">
    <location>
        <begin position="141"/>
        <end position="168"/>
    </location>
</feature>
<feature type="region of interest" description="Disordered" evidence="1">
    <location>
        <begin position="1"/>
        <end position="33"/>
    </location>
</feature>
<evidence type="ECO:0008006" key="5">
    <source>
        <dbReference type="Google" id="ProtNLM"/>
    </source>
</evidence>
<dbReference type="AlphaFoldDB" id="M2YCY8"/>
<evidence type="ECO:0000256" key="2">
    <source>
        <dbReference type="SAM" id="Phobius"/>
    </source>
</evidence>
<proteinExistence type="predicted"/>
<feature type="transmembrane region" description="Helical" evidence="2">
    <location>
        <begin position="73"/>
        <end position="98"/>
    </location>
</feature>
<keyword evidence="4" id="KW-1185">Reference proteome</keyword>
<feature type="compositionally biased region" description="Basic and acidic residues" evidence="1">
    <location>
        <begin position="252"/>
        <end position="270"/>
    </location>
</feature>
<reference evidence="3 4" key="1">
    <citation type="journal article" date="2014" name="Genome Announc.">
        <title>Draft Genome Sequence of Kocuria palustris PEL.</title>
        <authorList>
            <person name="Sharma G."/>
            <person name="Khatri I."/>
            <person name="Subramanian S."/>
        </authorList>
    </citation>
    <scope>NUCLEOTIDE SEQUENCE [LARGE SCALE GENOMIC DNA]</scope>
    <source>
        <strain evidence="3 4">PEL</strain>
    </source>
</reference>
<comment type="caution">
    <text evidence="3">The sequence shown here is derived from an EMBL/GenBank/DDBJ whole genome shotgun (WGS) entry which is preliminary data.</text>
</comment>
<evidence type="ECO:0000313" key="4">
    <source>
        <dbReference type="Proteomes" id="UP000009877"/>
    </source>
</evidence>
<accession>M2YCY8</accession>
<organism evidence="3 4">
    <name type="scientific">Kocuria palustris PEL</name>
    <dbReference type="NCBI Taxonomy" id="1236550"/>
    <lineage>
        <taxon>Bacteria</taxon>
        <taxon>Bacillati</taxon>
        <taxon>Actinomycetota</taxon>
        <taxon>Actinomycetes</taxon>
        <taxon>Micrococcales</taxon>
        <taxon>Micrococcaceae</taxon>
        <taxon>Kocuria</taxon>
    </lineage>
</organism>